<dbReference type="Proteomes" id="UP000237440">
    <property type="component" value="Unassembled WGS sequence"/>
</dbReference>
<dbReference type="RefSeq" id="WP_103395201.1">
    <property type="nucleotide sequence ID" value="NZ_MUJK01000003.1"/>
</dbReference>
<accession>A0A2S3VRZ2</accession>
<dbReference type="PANTHER" id="PTHR43400">
    <property type="entry name" value="FUMARATE REDUCTASE"/>
    <property type="match status" value="1"/>
</dbReference>
<dbReference type="InterPro" id="IPR003953">
    <property type="entry name" value="FAD-dep_OxRdtase_2_FAD-bd"/>
</dbReference>
<evidence type="ECO:0000256" key="3">
    <source>
        <dbReference type="ARBA" id="ARBA00022827"/>
    </source>
</evidence>
<reference evidence="8" key="1">
    <citation type="submission" date="2017-02" db="EMBL/GenBank/DDBJ databases">
        <authorList>
            <person name="Furmanczyk E.M."/>
        </authorList>
    </citation>
    <scope>NUCLEOTIDE SEQUENCE [LARGE SCALE GENOMIC DNA]</scope>
    <source>
        <strain evidence="8">AP3_22</strain>
    </source>
</reference>
<protein>
    <recommendedName>
        <fullName evidence="6">FAD-dependent oxidoreductase 2 FAD-binding domain-containing protein</fullName>
    </recommendedName>
</protein>
<dbReference type="GO" id="GO:0008202">
    <property type="term" value="P:steroid metabolic process"/>
    <property type="evidence" value="ECO:0007669"/>
    <property type="project" value="UniProtKB-ARBA"/>
</dbReference>
<evidence type="ECO:0000259" key="6">
    <source>
        <dbReference type="Pfam" id="PF00890"/>
    </source>
</evidence>
<sequence>MSLEFGPDSPQWFSKVESPERVENSEDVEWDFTTDFAVVGYGGAGVSAALQAAEMGLQVLAVDAFGGGGATAMNGGIFYAGGGTSIQRQAGVEDTAEEMYKYLRIETQDVVSPQTLNRFCAGSSADLDWLVGHGVRFDSTYYPKKTFYPPAGSFLYHSDSALAATHAAIAKPAPRGHKYWHEPSNQSVGFGIHLTEPLQARAAALGVEFWPRTEARRLIVSVDGDVLGVSVIRIAPESPHFVAYAEAQEKARKILQKLPTSMPGFARLERKAQQFWRKADELQREHGKHFRIRAYRGVCLSAGGFIWNRQMVESHAPKYVTSMAMGSPGGDNGSGIRLGQSVGGAAALMERMSSWRFINPPSQWPKGILINSRGQRYVNEELYGAAIGLAMNEHQSGEGYILLDRALYRGSWREVVLDNLFPFMRIPLVLALLFQVRKGRTLGALAKKLKIPEAALTETVARYNRGADGLEADEFGKSRSECNALREGPFYAVDVSPSSKMFPCPAMSVGGLRVNEQSGQVLRADGSPIVGLYAAGRTAIGLPSNLYVSGLSAADCVFSGRRAALHASC</sequence>
<comment type="cofactor">
    <cofactor evidence="1">
        <name>FAD</name>
        <dbReference type="ChEBI" id="CHEBI:57692"/>
    </cofactor>
</comment>
<gene>
    <name evidence="7" type="ORF">B0D71_13385</name>
</gene>
<dbReference type="EMBL" id="MUJK01000003">
    <property type="protein sequence ID" value="POF42409.1"/>
    <property type="molecule type" value="Genomic_DNA"/>
</dbReference>
<keyword evidence="3" id="KW-0274">FAD</keyword>
<comment type="caution">
    <text evidence="7">The sequence shown here is derived from an EMBL/GenBank/DDBJ whole genome shotgun (WGS) entry which is preliminary data.</text>
</comment>
<dbReference type="GO" id="GO:0016491">
    <property type="term" value="F:oxidoreductase activity"/>
    <property type="evidence" value="ECO:0007669"/>
    <property type="project" value="UniProtKB-KW"/>
</dbReference>
<keyword evidence="2" id="KW-0285">Flavoprotein</keyword>
<dbReference type="InterPro" id="IPR036188">
    <property type="entry name" value="FAD/NAD-bd_sf"/>
</dbReference>
<evidence type="ECO:0000256" key="4">
    <source>
        <dbReference type="ARBA" id="ARBA00023002"/>
    </source>
</evidence>
<keyword evidence="8" id="KW-1185">Reference proteome</keyword>
<evidence type="ECO:0000313" key="8">
    <source>
        <dbReference type="Proteomes" id="UP000237440"/>
    </source>
</evidence>
<evidence type="ECO:0000256" key="2">
    <source>
        <dbReference type="ARBA" id="ARBA00022630"/>
    </source>
</evidence>
<dbReference type="OrthoDB" id="337830at2"/>
<proteinExistence type="predicted"/>
<feature type="domain" description="FAD-dependent oxidoreductase 2 FAD-binding" evidence="6">
    <location>
        <begin position="35"/>
        <end position="539"/>
    </location>
</feature>
<dbReference type="NCBIfam" id="NF005511">
    <property type="entry name" value="PRK07121.1-4"/>
    <property type="match status" value="1"/>
</dbReference>
<evidence type="ECO:0000256" key="1">
    <source>
        <dbReference type="ARBA" id="ARBA00001974"/>
    </source>
</evidence>
<dbReference type="SUPFAM" id="SSF51905">
    <property type="entry name" value="FAD/NAD(P)-binding domain"/>
    <property type="match status" value="1"/>
</dbReference>
<dbReference type="InterPro" id="IPR050315">
    <property type="entry name" value="FAD-oxidoreductase_2"/>
</dbReference>
<dbReference type="InterPro" id="IPR027477">
    <property type="entry name" value="Succ_DH/fumarate_Rdtase_cat_sf"/>
</dbReference>
<evidence type="ECO:0000256" key="5">
    <source>
        <dbReference type="SAM" id="MobiDB-lite"/>
    </source>
</evidence>
<dbReference type="SUPFAM" id="SSF56425">
    <property type="entry name" value="Succinate dehydrogenase/fumarate reductase flavoprotein, catalytic domain"/>
    <property type="match status" value="1"/>
</dbReference>
<feature type="region of interest" description="Disordered" evidence="5">
    <location>
        <begin position="1"/>
        <end position="20"/>
    </location>
</feature>
<dbReference type="Pfam" id="PF00890">
    <property type="entry name" value="FAD_binding_2"/>
    <property type="match status" value="1"/>
</dbReference>
<dbReference type="PANTHER" id="PTHR43400:SF10">
    <property type="entry name" value="3-OXOSTEROID 1-DEHYDROGENASE"/>
    <property type="match status" value="1"/>
</dbReference>
<keyword evidence="4" id="KW-0560">Oxidoreductase</keyword>
<dbReference type="Gene3D" id="3.90.700.10">
    <property type="entry name" value="Succinate dehydrogenase/fumarate reductase flavoprotein, catalytic domain"/>
    <property type="match status" value="1"/>
</dbReference>
<dbReference type="Gene3D" id="3.50.50.60">
    <property type="entry name" value="FAD/NAD(P)-binding domain"/>
    <property type="match status" value="3"/>
</dbReference>
<dbReference type="AlphaFoldDB" id="A0A2S3VRZ2"/>
<name>A0A2S3VRZ2_9PSED</name>
<organism evidence="7 8">
    <name type="scientific">Pseudomonas laurylsulfativorans</name>
    <dbReference type="NCBI Taxonomy" id="1943631"/>
    <lineage>
        <taxon>Bacteria</taxon>
        <taxon>Pseudomonadati</taxon>
        <taxon>Pseudomonadota</taxon>
        <taxon>Gammaproteobacteria</taxon>
        <taxon>Pseudomonadales</taxon>
        <taxon>Pseudomonadaceae</taxon>
        <taxon>Pseudomonas</taxon>
    </lineage>
</organism>
<evidence type="ECO:0000313" key="7">
    <source>
        <dbReference type="EMBL" id="POF42409.1"/>
    </source>
</evidence>